<dbReference type="Gene3D" id="3.40.630.30">
    <property type="match status" value="1"/>
</dbReference>
<keyword evidence="1" id="KW-0012">Acyltransferase</keyword>
<dbReference type="Proteomes" id="UP001200022">
    <property type="component" value="Unassembled WGS sequence"/>
</dbReference>
<name>A0ABS9IGZ1_9FLAO</name>
<evidence type="ECO:0000313" key="2">
    <source>
        <dbReference type="Proteomes" id="UP001200022"/>
    </source>
</evidence>
<reference evidence="1 2" key="1">
    <citation type="submission" date="2022-01" db="EMBL/GenBank/DDBJ databases">
        <title>Draft genome sequence of Sabulilitoribacter multivorans KCTC 32326.</title>
        <authorList>
            <person name="Oh J.-S."/>
        </authorList>
    </citation>
    <scope>NUCLEOTIDE SEQUENCE [LARGE SCALE GENOMIC DNA]</scope>
    <source>
        <strain evidence="1 2">M-M16</strain>
    </source>
</reference>
<dbReference type="SUPFAM" id="SSF55729">
    <property type="entry name" value="Acyl-CoA N-acyltransferases (Nat)"/>
    <property type="match status" value="1"/>
</dbReference>
<dbReference type="PANTHER" id="PTHR41368">
    <property type="entry name" value="PROTEIN YGHO"/>
    <property type="match status" value="1"/>
</dbReference>
<dbReference type="EC" id="2.3.1.-" evidence="1"/>
<dbReference type="InterPro" id="IPR016181">
    <property type="entry name" value="Acyl_CoA_acyltransferase"/>
</dbReference>
<dbReference type="GO" id="GO:0016746">
    <property type="term" value="F:acyltransferase activity"/>
    <property type="evidence" value="ECO:0007669"/>
    <property type="project" value="UniProtKB-KW"/>
</dbReference>
<gene>
    <name evidence="1" type="ORF">L3X39_05215</name>
</gene>
<accession>A0ABS9IGZ1</accession>
<sequence>MITIKEVKTKKDLKAFVKFPFKLYKDSKYWVPPIISQEIKTFNKKENPVFNDANASLFLAYKNNEIVGRIAAIINWLEVKNQNQRKMRFGWFDFIDDLDVSKALLNEVEKIGKSNGLEYTEGPVGFSNLDKVGVMTEGFDSLAPMITWYNHPYYVKHYEAANYEVEKSYSESKFPFSNVKPEFFLKAQELIKKRYQLKALKFTKTSEVMPYADKMFDLFNESYASLASFVAINDVQKAYFKKKFISFVNPEYIKFVVDKDDKLIGFAIVMPAFAKALQKAKGRLFPFGFKYILDAKKNSKDVIFYLIGIHPDYQNKGVHAVIFNEYYDIFKQKGIQTCFRTPELEDNIAIHQIWKHFDPVVYKRRKTFRKTIS</sequence>
<proteinExistence type="predicted"/>
<comment type="caution">
    <text evidence="1">The sequence shown here is derived from an EMBL/GenBank/DDBJ whole genome shotgun (WGS) entry which is preliminary data.</text>
</comment>
<evidence type="ECO:0000313" key="1">
    <source>
        <dbReference type="EMBL" id="MCF7560029.1"/>
    </source>
</evidence>
<keyword evidence="2" id="KW-1185">Reference proteome</keyword>
<dbReference type="EMBL" id="JAKKDV010000002">
    <property type="protein sequence ID" value="MCF7560029.1"/>
    <property type="molecule type" value="Genomic_DNA"/>
</dbReference>
<dbReference type="InterPro" id="IPR039968">
    <property type="entry name" value="BcerS-like"/>
</dbReference>
<dbReference type="RefSeq" id="WP_237230714.1">
    <property type="nucleotide sequence ID" value="NZ_JAKKDV010000002.1"/>
</dbReference>
<dbReference type="PANTHER" id="PTHR41368:SF1">
    <property type="entry name" value="PROTEIN YGHO"/>
    <property type="match status" value="1"/>
</dbReference>
<keyword evidence="1" id="KW-0808">Transferase</keyword>
<organism evidence="1 2">
    <name type="scientific">Flaviramulus multivorans</name>
    <dbReference type="NCBI Taxonomy" id="1304750"/>
    <lineage>
        <taxon>Bacteria</taxon>
        <taxon>Pseudomonadati</taxon>
        <taxon>Bacteroidota</taxon>
        <taxon>Flavobacteriia</taxon>
        <taxon>Flavobacteriales</taxon>
        <taxon>Flavobacteriaceae</taxon>
        <taxon>Flaviramulus</taxon>
    </lineage>
</organism>
<protein>
    <submittedName>
        <fullName evidence="1">GNAT family N-acetyltransferase</fullName>
        <ecNumber evidence="1">2.3.1.-</ecNumber>
    </submittedName>
</protein>